<protein>
    <submittedName>
        <fullName evidence="1">TetR/AcrR family transcriptional regulator</fullName>
    </submittedName>
</protein>
<evidence type="ECO:0000313" key="2">
    <source>
        <dbReference type="Proteomes" id="UP001380953"/>
    </source>
</evidence>
<dbReference type="Proteomes" id="UP001380953">
    <property type="component" value="Unassembled WGS sequence"/>
</dbReference>
<gene>
    <name evidence="1" type="ORF">WKI47_02790</name>
</gene>
<proteinExistence type="predicted"/>
<evidence type="ECO:0000313" key="1">
    <source>
        <dbReference type="EMBL" id="MEJ8302836.1"/>
    </source>
</evidence>
<organism evidence="1 2">
    <name type="scientific">Saccharibacillus sacchari</name>
    <dbReference type="NCBI Taxonomy" id="456493"/>
    <lineage>
        <taxon>Bacteria</taxon>
        <taxon>Bacillati</taxon>
        <taxon>Bacillota</taxon>
        <taxon>Bacilli</taxon>
        <taxon>Bacillales</taxon>
        <taxon>Paenibacillaceae</taxon>
        <taxon>Saccharibacillus</taxon>
    </lineage>
</organism>
<accession>A0ACC6P7E0</accession>
<comment type="caution">
    <text evidence="1">The sequence shown here is derived from an EMBL/GenBank/DDBJ whole genome shotgun (WGS) entry which is preliminary data.</text>
</comment>
<dbReference type="EMBL" id="JBBKAR010000006">
    <property type="protein sequence ID" value="MEJ8302836.1"/>
    <property type="molecule type" value="Genomic_DNA"/>
</dbReference>
<name>A0ACC6P7E0_9BACL</name>
<reference evidence="1" key="1">
    <citation type="submission" date="2024-03" db="EMBL/GenBank/DDBJ databases">
        <title>Whole genome sequecning of epiphytes from Marcgravia umbellata leaves.</title>
        <authorList>
            <person name="Kumar G."/>
            <person name="Savka M.A."/>
        </authorList>
    </citation>
    <scope>NUCLEOTIDE SEQUENCE</scope>
    <source>
        <strain evidence="1">RIT_BL5</strain>
    </source>
</reference>
<sequence>MLREKGFERITIQEIADHADVNRGTVYLHFQDKFDLLNQCIDSYLHELNESCRPKLPDESPETSLLRTFEYLEQSAELYSLLVRSEGNPAFRSRLCLMLKQGVEAQFDRFVQNDRMNKEIAVQFLTTAIVGLIEWWLAEGMPYSSAEMVRQLMLLLGAHGLPYSVKEPEQAISFLSIR</sequence>
<keyword evidence="2" id="KW-1185">Reference proteome</keyword>